<reference evidence="3 4" key="1">
    <citation type="journal article" date="2020" name="G3 (Bethesda)">
        <title>Improved Reference Genome for Cyclotella cryptica CCMP332, a Model for Cell Wall Morphogenesis, Salinity Adaptation, and Lipid Production in Diatoms (Bacillariophyta).</title>
        <authorList>
            <person name="Roberts W.R."/>
            <person name="Downey K.M."/>
            <person name="Ruck E.C."/>
            <person name="Traller J.C."/>
            <person name="Alverson A.J."/>
        </authorList>
    </citation>
    <scope>NUCLEOTIDE SEQUENCE [LARGE SCALE GENOMIC DNA]</scope>
    <source>
        <strain evidence="3 4">CCMP332</strain>
    </source>
</reference>
<dbReference type="PROSITE" id="PS01186">
    <property type="entry name" value="EGF_2"/>
    <property type="match status" value="1"/>
</dbReference>
<keyword evidence="1" id="KW-0245">EGF-like domain</keyword>
<feature type="disulfide bond" evidence="1">
    <location>
        <begin position="2768"/>
        <end position="2777"/>
    </location>
</feature>
<feature type="domain" description="EGF-like" evidence="2">
    <location>
        <begin position="2746"/>
        <end position="2778"/>
    </location>
</feature>
<dbReference type="CDD" id="cd00054">
    <property type="entry name" value="EGF_CA"/>
    <property type="match status" value="1"/>
</dbReference>
<dbReference type="InterPro" id="IPR006626">
    <property type="entry name" value="PbH1"/>
</dbReference>
<accession>A0ABD3PCH6</accession>
<keyword evidence="1" id="KW-1015">Disulfide bond</keyword>
<dbReference type="InterPro" id="IPR011050">
    <property type="entry name" value="Pectin_lyase_fold/virulence"/>
</dbReference>
<organism evidence="3 4">
    <name type="scientific">Cyclotella cryptica</name>
    <dbReference type="NCBI Taxonomy" id="29204"/>
    <lineage>
        <taxon>Eukaryota</taxon>
        <taxon>Sar</taxon>
        <taxon>Stramenopiles</taxon>
        <taxon>Ochrophyta</taxon>
        <taxon>Bacillariophyta</taxon>
        <taxon>Coscinodiscophyceae</taxon>
        <taxon>Thalassiosirophycidae</taxon>
        <taxon>Stephanodiscales</taxon>
        <taxon>Stephanodiscaceae</taxon>
        <taxon>Cyclotella</taxon>
    </lineage>
</organism>
<comment type="caution">
    <text evidence="3">The sequence shown here is derived from an EMBL/GenBank/DDBJ whole genome shotgun (WGS) entry which is preliminary data.</text>
</comment>
<dbReference type="Gene3D" id="2.160.20.10">
    <property type="entry name" value="Single-stranded right-handed beta-helix, Pectin lyase-like"/>
    <property type="match status" value="2"/>
</dbReference>
<proteinExistence type="predicted"/>
<gene>
    <name evidence="3" type="ORF">HJC23_013565</name>
</gene>
<dbReference type="Pfam" id="PF13229">
    <property type="entry name" value="Beta_helix"/>
    <property type="match status" value="3"/>
</dbReference>
<dbReference type="InterPro" id="IPR000742">
    <property type="entry name" value="EGF"/>
</dbReference>
<evidence type="ECO:0000256" key="1">
    <source>
        <dbReference type="PROSITE-ProRule" id="PRU00076"/>
    </source>
</evidence>
<dbReference type="InterPro" id="IPR039448">
    <property type="entry name" value="Beta_helix"/>
</dbReference>
<sequence>MIETSPCVPVNFVHLTLHRAPHPPDKTTFTMKLKLLYLAATLSSWTAATRSTNDTISDAIISSAVYEEYRVHDIDLAKLGYLKDTHVMAAHPVRKTMEAYAIHKILPNICYALQSITSCLFTPSAHFDFPMIRYSAWRGYSLPSRSMYPCMKYHFPFLGDTFRDLSLQHFRFCSVFWERRMQSGLLLSYQIMSNQDLTMSHHVVDTFLSGRPHGQGTAMEDPRLQEMKLPSFQVFSEMEYILCKEVLPSLGETKLSPLPTYLAHKSFLDVSAVFVPHDTIFLSCLTEYTEAKTCRACGIPFADDITSFLSTSISEGTSKSGSTILPHGNDIIPSGVPILIGMGVCPIKMLDMIKINPEAKPCFNIKGIHFAEGMGSCFTPPLSVSTIQIEWLSPSGLPSGNDIIEVCTSTEMETFPVWTVDKMKSKHLKASPSSIVSTWFEARKSLSLLISSEAVPCHVPFDDFTTTSISKITGKHAYFFPISLPSGNNVILSSEDLAWTDTDRTLLSLFALAEVHKLLLLPKNLPCENCLEVEYILVADIMGSSTTTSAGRGAHKTRTFVCNREFPWDRLFVLIVVILFAPMSRLIRNTFLSGYFLQLDLSNFKIHVLPQDDVLSDGLHDYGLEKMSLLYNEEEFIGVSAEIMPALLHVKHNQRNLAINSPSTVVAELAPMMISGSEILERVTWTSADSPVVVEGILDIASGGILVINAGTTVIFETLNSGINVKSGGQLMITGDLNNRVILKANEQQEAWNGITFETGSAAAVFNAEMNFISGSVIQYADIVRAGYSSTYQFSYGLSLQEGVCPYLLGVDMIDCGGYYYGSAIYIQSLSGVFVSRNLRILKSNQTETYYPQYALSISGNYANVGQVVLENIDIEVDVSYYSLYVYGVNLVNLERSSFSEEVYISYVTETLAQGNTFSNKLTLYNIGDEDKGKIDVTQNSVMNGLDISYLRSSLSVFSSVSSNLIKNGKLYFYSYFYANITISNNTIEGSNNGCIAMFSSNVWVLVLNNTFKSCSSQWYPVIQLSSSSSKFSFQKNEVLYNEGNYIFYLEGSSDLATISDFSENVATGNSGTSALIFFSSYPWENFARNIFDNNTAPFSVETNMPSYTGILQLPLNFWGHFQPDIIDLRRSVIDGFVRNSQPIVDFDPLLSGPSIQSDRIKAQVPGLFRSDGSIGGMIRTNESFMLYNSFYIANSSILIIDGGSLTIGPNTTIEFAAERVIRVLGNGKLTINGPTELKPNANIWGGILLDNSNETRISKAVIVGAFVGVHVRSFGHLFILDSILKEVSSDGVYLESSSTPDQVTTLSNVLIDGPGGSGIYAPNFDGSLTLSNSTITNASAYGVFVNSWYSSRIVLLDNVIAMTIPSLASFYISYSLNATIQGNDMMCLTQCLYLYRGTETVVDKNTFHGVVDPSSYYTQPVYISWNVWGGTSSFSLQSNTFSNWETYHDALYVHIAQDGGGSGSIVLQQNRFVNISAASIFKLIFPSSTSPVNIANIFEANLEATSSSCPSALCISDWPASCGEGECTLIGNIFNFSAPADQYHLAVSEPVESVPIIDASLSYWGTSEESNLTETIFDGRDDIALTTVEYLPYLLTHDTLGEKSPNKTSLGFLRPDSTLTGLLVGGESVTLGEAGSPYKSVGSLIIDGYLEILPNVIIQMDPGSSVLIRKGELKAIGTSDKPITFENLSDRWAGMVIQRKIEISSHFKLLLAYNDAKSFSVGKDQFNSLFINSRWRSLVRYCPLCYDSHQTIFYKRISNVTTFDVYDAMTCSFTSDDNLLHSDFVLVKPIKYAELYGSLEDFLAGSNKWNYCEYWPGLGFPGGCGLSYPSSYQFSEFLATCLTSSYSYQKEVYWFLYDSDFDGEQYYLDWFPTEMSSGLPFLFTSAEGVELEHVQISGAGSDDAFSLSIERPSVTPLNNISIISGMGNGITINGRGSFIFNDLSIKSNASAVWGDGIYISDKANVSINGLYISTAQFGSSIYAEGYEVSLSLHNSVIEARSYYQRAIHARYIDSMEVENFVYSYISMDGYPQYYNPVEVYYMSNSLSVKHSIINCDWLSTSSYAIYIYNYYAAPAIISNVSLSGNSVIGGFVYLSQGGGSVIFEDNTVVGGEVMNDAINIYSGNVEANRNMISNVTSQRNLWVVTGGSNVTAMNNSIADATAQNSAFKLGGSFLYFTDNKIFNVGGKTAIEIGDVSQLNMTDNALVDVSVQFYVETALQYDYLTNRFIRIGRNFWSTTSFNELNRGTYDSTYNAALVTIEFESLYIDAEMTQTLLSPPSQAIINFENMTLYGTVSDGVTVVVPRGLYYAAGSIILRHPDAQLVLHAGVHIIFAEYASIRVDLGVLKVLGEMGDPVVLAPTKSMIVEYGNMSIQNSSFFDGIYFGPNSNGTVWGEGNKYIDGSVLRYCNLNFGGYFNSATIYLDQVSVMLEKVTILGDSSRSVYGVYVYFLHAPLVFNGVSVQNAGYDGIYISYAYGGITLSALDVRGCSHNGLTIYYSGSAHVHQSKFDGNGGDQVNVYSGYAGDFNMTSCSVSNSSNRGIYIELPYYYGGHCSVKESNFTQTKRPLYIASNTVDISFNRIDHNLCNSGSNCVTVQAVAYQSLYCYANLVRDNTASQVMDILGYNDDFKADIVGNIIQSNIVPSSTSGSNAILAMRGSFSINDDAENMWQIHSNEFSNTFSRYEMTTAAVTTANNAAFKINATNNYFTLSSGVNLSSSLLDDRLFDNDEGFYPEIIFEPYLTKDITLVCPLNCTENGICVFPGLCICKDGWSGRSCENPTCRTLDFCSGNGEC</sequence>
<dbReference type="InterPro" id="IPR012334">
    <property type="entry name" value="Pectin_lyas_fold"/>
</dbReference>
<protein>
    <recommendedName>
        <fullName evidence="2">EGF-like domain-containing protein</fullName>
    </recommendedName>
</protein>
<evidence type="ECO:0000259" key="2">
    <source>
        <dbReference type="PROSITE" id="PS50026"/>
    </source>
</evidence>
<feature type="disulfide bond" evidence="1">
    <location>
        <begin position="2750"/>
        <end position="2760"/>
    </location>
</feature>
<evidence type="ECO:0000313" key="3">
    <source>
        <dbReference type="EMBL" id="KAL3785426.1"/>
    </source>
</evidence>
<dbReference type="PROSITE" id="PS50026">
    <property type="entry name" value="EGF_3"/>
    <property type="match status" value="1"/>
</dbReference>
<dbReference type="PROSITE" id="PS00022">
    <property type="entry name" value="EGF_1"/>
    <property type="match status" value="1"/>
</dbReference>
<comment type="caution">
    <text evidence="1">Lacks conserved residue(s) required for the propagation of feature annotation.</text>
</comment>
<name>A0ABD3PCH6_9STRA</name>
<dbReference type="EMBL" id="JABMIG020000215">
    <property type="protein sequence ID" value="KAL3785426.1"/>
    <property type="molecule type" value="Genomic_DNA"/>
</dbReference>
<feature type="non-terminal residue" evidence="3">
    <location>
        <position position="2794"/>
    </location>
</feature>
<evidence type="ECO:0000313" key="4">
    <source>
        <dbReference type="Proteomes" id="UP001516023"/>
    </source>
</evidence>
<keyword evidence="4" id="KW-1185">Reference proteome</keyword>
<dbReference type="SMART" id="SM00710">
    <property type="entry name" value="PbH1"/>
    <property type="match status" value="15"/>
</dbReference>
<dbReference type="Proteomes" id="UP001516023">
    <property type="component" value="Unassembled WGS sequence"/>
</dbReference>
<dbReference type="SUPFAM" id="SSF51126">
    <property type="entry name" value="Pectin lyase-like"/>
    <property type="match status" value="4"/>
</dbReference>
<dbReference type="Gene3D" id="2.10.25.10">
    <property type="entry name" value="Laminin"/>
    <property type="match status" value="1"/>
</dbReference>